<proteinExistence type="predicted"/>
<organism evidence="3 4">
    <name type="scientific">Vibrio harveyi</name>
    <name type="common">Beneckea harveyi</name>
    <dbReference type="NCBI Taxonomy" id="669"/>
    <lineage>
        <taxon>Bacteria</taxon>
        <taxon>Pseudomonadati</taxon>
        <taxon>Pseudomonadota</taxon>
        <taxon>Gammaproteobacteria</taxon>
        <taxon>Vibrionales</taxon>
        <taxon>Vibrionaceae</taxon>
        <taxon>Vibrio</taxon>
    </lineage>
</organism>
<name>A0A8B3DIR1_VIBHA</name>
<dbReference type="Proteomes" id="UP000253437">
    <property type="component" value="Unassembled WGS sequence"/>
</dbReference>
<evidence type="ECO:0000256" key="1">
    <source>
        <dbReference type="SAM" id="MobiDB-lite"/>
    </source>
</evidence>
<dbReference type="EMBL" id="QOUW02000108">
    <property type="protein sequence ID" value="RIW07451.1"/>
    <property type="molecule type" value="Genomic_DNA"/>
</dbReference>
<dbReference type="AlphaFoldDB" id="A0A8B3DIR1"/>
<evidence type="ECO:0000313" key="4">
    <source>
        <dbReference type="Proteomes" id="UP000253437"/>
    </source>
</evidence>
<dbReference type="InterPro" id="IPR057271">
    <property type="entry name" value="YagK_YfjJ_C"/>
</dbReference>
<feature type="region of interest" description="Disordered" evidence="1">
    <location>
        <begin position="186"/>
        <end position="220"/>
    </location>
</feature>
<evidence type="ECO:0000259" key="2">
    <source>
        <dbReference type="Pfam" id="PF11726"/>
    </source>
</evidence>
<gene>
    <name evidence="3" type="ORF">DS957_020830</name>
</gene>
<feature type="compositionally biased region" description="Basic residues" evidence="1">
    <location>
        <begin position="193"/>
        <end position="220"/>
    </location>
</feature>
<protein>
    <submittedName>
        <fullName evidence="3">Inovirus Gp2 family protein</fullName>
    </submittedName>
</protein>
<sequence length="220" mass="26583">MIESEYFREYQIDTVDGGLSLPLIEKLYFAYRSVLSRFAHSYVFRFRLGIPGKYNHQAKTLFNQWFYRFCHYRQHDKISVIWKKEISDTGAISYRFTMFFDATSYEPMANEYQIRKKLTKDITRTWVTTTHMSQYEVSDLCSFLTQPLLELNRDHEDFDYQHHDLFYALSRQASIDMNHDADAENTMGLFVSKSKRKGRQPRKPRERKLRKDKHHQHKHD</sequence>
<accession>A0A8B3DIR1</accession>
<dbReference type="Pfam" id="PF11726">
    <property type="entry name" value="YagK_YfjJ_C"/>
    <property type="match status" value="1"/>
</dbReference>
<reference evidence="3 4" key="1">
    <citation type="submission" date="2018-08" db="EMBL/GenBank/DDBJ databases">
        <title>Vibrio harveyi strains pathogenic to white snook Centropomus viridis Lockington (1877) and potential probiotic bacteria.</title>
        <authorList>
            <person name="Soto-Rodriguez S."/>
            <person name="Gomez-Gil B."/>
            <person name="Lozano-Olvera R."/>
        </authorList>
    </citation>
    <scope>NUCLEOTIDE SEQUENCE [LARGE SCALE GENOMIC DNA]</scope>
    <source>
        <strain evidence="3 4">CAIM 1508</strain>
    </source>
</reference>
<comment type="caution">
    <text evidence="3">The sequence shown here is derived from an EMBL/GenBank/DDBJ whole genome shotgun (WGS) entry which is preliminary data.</text>
</comment>
<evidence type="ECO:0000313" key="3">
    <source>
        <dbReference type="EMBL" id="RIW07451.1"/>
    </source>
</evidence>
<feature type="domain" description="YagK/YfjJ C-terminal" evidence="2">
    <location>
        <begin position="73"/>
        <end position="180"/>
    </location>
</feature>